<evidence type="ECO:0000256" key="1">
    <source>
        <dbReference type="SAM" id="SignalP"/>
    </source>
</evidence>
<organism evidence="3 4">
    <name type="scientific">Profundibacter amoris</name>
    <dbReference type="NCBI Taxonomy" id="2171755"/>
    <lineage>
        <taxon>Bacteria</taxon>
        <taxon>Pseudomonadati</taxon>
        <taxon>Pseudomonadota</taxon>
        <taxon>Alphaproteobacteria</taxon>
        <taxon>Rhodobacterales</taxon>
        <taxon>Paracoccaceae</taxon>
        <taxon>Profundibacter</taxon>
    </lineage>
</organism>
<feature type="signal peptide" evidence="1">
    <location>
        <begin position="1"/>
        <end position="21"/>
    </location>
</feature>
<feature type="chain" id="PRO_5016831481" evidence="1">
    <location>
        <begin position="22"/>
        <end position="191"/>
    </location>
</feature>
<gene>
    <name evidence="3" type="ORF">BAR1_14265</name>
</gene>
<feature type="domain" description="YARHG" evidence="2">
    <location>
        <begin position="4"/>
        <end position="78"/>
    </location>
</feature>
<dbReference type="Gene3D" id="1.20.58.1690">
    <property type="match status" value="1"/>
</dbReference>
<dbReference type="SMART" id="SM01324">
    <property type="entry name" value="YARHG"/>
    <property type="match status" value="1"/>
</dbReference>
<dbReference type="Proteomes" id="UP000261704">
    <property type="component" value="Chromosome"/>
</dbReference>
<evidence type="ECO:0000259" key="2">
    <source>
        <dbReference type="SMART" id="SM01324"/>
    </source>
</evidence>
<name>A0A347UJG2_9RHOB</name>
<accession>A0A347UJG2</accession>
<keyword evidence="1" id="KW-0732">Signal</keyword>
<dbReference type="AlphaFoldDB" id="A0A347UJG2"/>
<keyword evidence="4" id="KW-1185">Reference proteome</keyword>
<dbReference type="Pfam" id="PF14627">
    <property type="entry name" value="DUF4453"/>
    <property type="match status" value="1"/>
</dbReference>
<dbReference type="EMBL" id="CP032125">
    <property type="protein sequence ID" value="AXX98990.1"/>
    <property type="molecule type" value="Genomic_DNA"/>
</dbReference>
<sequence>MRLLYAIAALVAIGTPVAAFDACDDLWFTRNLLFARNGYCFASPLGQAVFGNEGCYTSDTGLDGQERDVLADVRDREKALECHVDNQRQHLDVDLIEQRKQMLDLPYATEFESACVGWLGPALPIHNARHVDSHVIGHLQKGDQIDFFHEIMVDEAGNDWFFITQRRNNRVVGVGWVFFGDDLDKCEMFAG</sequence>
<dbReference type="Pfam" id="PF13308">
    <property type="entry name" value="YARHG"/>
    <property type="match status" value="1"/>
</dbReference>
<dbReference type="KEGG" id="pamo:BAR1_14265"/>
<evidence type="ECO:0000313" key="3">
    <source>
        <dbReference type="EMBL" id="AXX98990.1"/>
    </source>
</evidence>
<proteinExistence type="predicted"/>
<evidence type="ECO:0000313" key="4">
    <source>
        <dbReference type="Proteomes" id="UP000261704"/>
    </source>
</evidence>
<protein>
    <submittedName>
        <fullName evidence="3">DUF4453 domain-containing protein</fullName>
    </submittedName>
</protein>
<reference evidence="3 4" key="1">
    <citation type="submission" date="2018-09" db="EMBL/GenBank/DDBJ databases">
        <title>Profundibacter amoris BAR1 gen. nov., sp. nov., a new member of the Roseobacter clade isolated at Lokis Castle Vent Field on the Arctic Mid-Oceanic Ridge.</title>
        <authorList>
            <person name="Le Moine Bauer S."/>
            <person name="Sjoeberg A.G."/>
            <person name="L'Haridon S."/>
            <person name="Stokke R."/>
            <person name="Roalkvam I."/>
            <person name="Steen I.H."/>
            <person name="Dahle H."/>
        </authorList>
    </citation>
    <scope>NUCLEOTIDE SEQUENCE [LARGE SCALE GENOMIC DNA]</scope>
    <source>
        <strain evidence="3 4">BAR1</strain>
    </source>
</reference>
<dbReference type="RefSeq" id="WP_118943643.1">
    <property type="nucleotide sequence ID" value="NZ_CP032125.1"/>
</dbReference>
<dbReference type="InterPro" id="IPR038434">
    <property type="entry name" value="YARHG_sf"/>
</dbReference>
<dbReference type="InterPro" id="IPR027920">
    <property type="entry name" value="DUF4453"/>
</dbReference>
<dbReference type="OrthoDB" id="7666530at2"/>
<dbReference type="InterPro" id="IPR025582">
    <property type="entry name" value="YARHG_dom"/>
</dbReference>